<keyword evidence="2" id="KW-1185">Reference proteome</keyword>
<protein>
    <submittedName>
        <fullName evidence="1">Uncharacterized protein</fullName>
    </submittedName>
</protein>
<evidence type="ECO:0000313" key="2">
    <source>
        <dbReference type="Proteomes" id="UP001499938"/>
    </source>
</evidence>
<name>A0ABN2LD67_9MICO</name>
<evidence type="ECO:0000313" key="1">
    <source>
        <dbReference type="EMBL" id="GAA1784654.1"/>
    </source>
</evidence>
<dbReference type="EMBL" id="BAAAPO010000013">
    <property type="protein sequence ID" value="GAA1784654.1"/>
    <property type="molecule type" value="Genomic_DNA"/>
</dbReference>
<proteinExistence type="predicted"/>
<gene>
    <name evidence="1" type="ORF">GCM10009811_07350</name>
</gene>
<comment type="caution">
    <text evidence="1">The sequence shown here is derived from an EMBL/GenBank/DDBJ whole genome shotgun (WGS) entry which is preliminary data.</text>
</comment>
<sequence>MTAAAPALAASGTSGTAVLWYAESRTNLSLPDYSNNGYTATYVHHTDPVQPGYLKVMRWVYNGTFYWRPALGVGVAMNNPTIVFTVADDQTLGTVSATHDYIASATFTATLA</sequence>
<dbReference type="RefSeq" id="WP_344081489.1">
    <property type="nucleotide sequence ID" value="NZ_BAAAPO010000013.1"/>
</dbReference>
<dbReference type="Proteomes" id="UP001499938">
    <property type="component" value="Unassembled WGS sequence"/>
</dbReference>
<accession>A0ABN2LD67</accession>
<reference evidence="1 2" key="1">
    <citation type="journal article" date="2019" name="Int. J. Syst. Evol. Microbiol.">
        <title>The Global Catalogue of Microorganisms (GCM) 10K type strain sequencing project: providing services to taxonomists for standard genome sequencing and annotation.</title>
        <authorList>
            <consortium name="The Broad Institute Genomics Platform"/>
            <consortium name="The Broad Institute Genome Sequencing Center for Infectious Disease"/>
            <person name="Wu L."/>
            <person name="Ma J."/>
        </authorList>
    </citation>
    <scope>NUCLEOTIDE SEQUENCE [LARGE SCALE GENOMIC DNA]</scope>
    <source>
        <strain evidence="1 2">JCM 15592</strain>
    </source>
</reference>
<organism evidence="1 2">
    <name type="scientific">Nostocoides veronense</name>
    <dbReference type="NCBI Taxonomy" id="330836"/>
    <lineage>
        <taxon>Bacteria</taxon>
        <taxon>Bacillati</taxon>
        <taxon>Actinomycetota</taxon>
        <taxon>Actinomycetes</taxon>
        <taxon>Micrococcales</taxon>
        <taxon>Intrasporangiaceae</taxon>
        <taxon>Nostocoides</taxon>
    </lineage>
</organism>